<dbReference type="InterPro" id="IPR000073">
    <property type="entry name" value="AB_hydrolase_1"/>
</dbReference>
<gene>
    <name evidence="3" type="ORF">KDA_73130</name>
</gene>
<keyword evidence="1" id="KW-1133">Transmembrane helix</keyword>
<protein>
    <submittedName>
        <fullName evidence="3">Dihydrolipoamide acetyltransferase</fullName>
    </submittedName>
</protein>
<dbReference type="PANTHER" id="PTHR43798">
    <property type="entry name" value="MONOACYLGLYCEROL LIPASE"/>
    <property type="match status" value="1"/>
</dbReference>
<evidence type="ECO:0000256" key="1">
    <source>
        <dbReference type="SAM" id="Phobius"/>
    </source>
</evidence>
<proteinExistence type="predicted"/>
<dbReference type="GO" id="GO:0016020">
    <property type="term" value="C:membrane"/>
    <property type="evidence" value="ECO:0007669"/>
    <property type="project" value="TreeGrafter"/>
</dbReference>
<feature type="domain" description="AB hydrolase-1" evidence="2">
    <location>
        <begin position="3"/>
        <end position="194"/>
    </location>
</feature>
<evidence type="ECO:0000259" key="2">
    <source>
        <dbReference type="Pfam" id="PF12697"/>
    </source>
</evidence>
<keyword evidence="4" id="KW-1185">Reference proteome</keyword>
<dbReference type="InterPro" id="IPR029058">
    <property type="entry name" value="AB_hydrolase_fold"/>
</dbReference>
<name>A0A402BKG3_9CHLR</name>
<feature type="transmembrane region" description="Helical" evidence="1">
    <location>
        <begin position="78"/>
        <end position="97"/>
    </location>
</feature>
<dbReference type="InterPro" id="IPR050266">
    <property type="entry name" value="AB_hydrolase_sf"/>
</dbReference>
<evidence type="ECO:0000313" key="3">
    <source>
        <dbReference type="EMBL" id="GCE31829.1"/>
    </source>
</evidence>
<dbReference type="Proteomes" id="UP000287171">
    <property type="component" value="Unassembled WGS sequence"/>
</dbReference>
<keyword evidence="3" id="KW-0808">Transferase</keyword>
<reference evidence="4" key="1">
    <citation type="submission" date="2018-12" db="EMBL/GenBank/DDBJ databases">
        <title>Tengunoibacter tsumagoiensis gen. nov., sp. nov., Dictyobacter kobayashii sp. nov., D. alpinus sp. nov., and D. joshuensis sp. nov. and description of Dictyobacteraceae fam. nov. within the order Ktedonobacterales isolated from Tengu-no-mugimeshi.</title>
        <authorList>
            <person name="Wang C.M."/>
            <person name="Zheng Y."/>
            <person name="Sakai Y."/>
            <person name="Toyoda A."/>
            <person name="Minakuchi Y."/>
            <person name="Abe K."/>
            <person name="Yokota A."/>
            <person name="Yabe S."/>
        </authorList>
    </citation>
    <scope>NUCLEOTIDE SEQUENCE [LARGE SCALE GENOMIC DNA]</scope>
    <source>
        <strain evidence="4">Uno16</strain>
    </source>
</reference>
<keyword evidence="1" id="KW-0472">Membrane</keyword>
<dbReference type="PRINTS" id="PR00111">
    <property type="entry name" value="ABHYDROLASE"/>
</dbReference>
<keyword evidence="1" id="KW-0812">Transmembrane</keyword>
<dbReference type="Pfam" id="PF12697">
    <property type="entry name" value="Abhydrolase_6"/>
    <property type="match status" value="1"/>
</dbReference>
<dbReference type="PANTHER" id="PTHR43798:SF33">
    <property type="entry name" value="HYDROLASE, PUTATIVE (AFU_ORTHOLOGUE AFUA_2G14860)-RELATED"/>
    <property type="match status" value="1"/>
</dbReference>
<dbReference type="EMBL" id="BIFT01000002">
    <property type="protein sequence ID" value="GCE31829.1"/>
    <property type="molecule type" value="Genomic_DNA"/>
</dbReference>
<evidence type="ECO:0000313" key="4">
    <source>
        <dbReference type="Proteomes" id="UP000287171"/>
    </source>
</evidence>
<dbReference type="SUPFAM" id="SSF53474">
    <property type="entry name" value="alpha/beta-Hydrolases"/>
    <property type="match status" value="1"/>
</dbReference>
<sequence>MEALARQYCVYLVDLPGFGSMARVRQRFALLQAANWMVQWMDAIGLQRAHFIGHSMGGFVCLWIAAHRPEAVERLVLVAPAVIPHVHSIFGYIMPLLKSMRYMTPQFFMVVSTDTLRMGFITLLRAVHDLISIHLDDEIETVQVPTLLIWGEDDTLVPPSLGELLHQKMLHASLRIIPKAGHVCMFDQPAIFNATVKNFLAGH</sequence>
<accession>A0A402BKG3</accession>
<dbReference type="Gene3D" id="3.40.50.1820">
    <property type="entry name" value="alpha/beta hydrolase"/>
    <property type="match status" value="1"/>
</dbReference>
<dbReference type="AlphaFoldDB" id="A0A402BKG3"/>
<comment type="caution">
    <text evidence="3">The sequence shown here is derived from an EMBL/GenBank/DDBJ whole genome shotgun (WGS) entry which is preliminary data.</text>
</comment>
<organism evidence="3 4">
    <name type="scientific">Dictyobacter alpinus</name>
    <dbReference type="NCBI Taxonomy" id="2014873"/>
    <lineage>
        <taxon>Bacteria</taxon>
        <taxon>Bacillati</taxon>
        <taxon>Chloroflexota</taxon>
        <taxon>Ktedonobacteria</taxon>
        <taxon>Ktedonobacterales</taxon>
        <taxon>Dictyobacteraceae</taxon>
        <taxon>Dictyobacter</taxon>
    </lineage>
</organism>
<dbReference type="GO" id="GO:0016740">
    <property type="term" value="F:transferase activity"/>
    <property type="evidence" value="ECO:0007669"/>
    <property type="project" value="UniProtKB-KW"/>
</dbReference>